<dbReference type="GO" id="GO:0005777">
    <property type="term" value="C:peroxisome"/>
    <property type="evidence" value="ECO:0007669"/>
    <property type="project" value="InterPro"/>
</dbReference>
<dbReference type="PANTHER" id="PTHR14379">
    <property type="entry name" value="LIMKAIN B LKAP"/>
    <property type="match status" value="1"/>
</dbReference>
<evidence type="ECO:0000313" key="2">
    <source>
        <dbReference type="EMBL" id="ESQ55875.1"/>
    </source>
</evidence>
<feature type="region of interest" description="Disordered" evidence="1">
    <location>
        <begin position="213"/>
        <end position="248"/>
    </location>
</feature>
<dbReference type="PANTHER" id="PTHR14379:SF58">
    <property type="entry name" value="NYN DOMAIN-CONTAINING PROTEIN"/>
    <property type="match status" value="1"/>
</dbReference>
<proteinExistence type="predicted"/>
<dbReference type="OrthoDB" id="1113968at2759"/>
<feature type="compositionally biased region" description="Basic and acidic residues" evidence="1">
    <location>
        <begin position="16"/>
        <end position="36"/>
    </location>
</feature>
<organism evidence="2 3">
    <name type="scientific">Eutrema salsugineum</name>
    <name type="common">Saltwater cress</name>
    <name type="synonym">Sisymbrium salsugineum</name>
    <dbReference type="NCBI Taxonomy" id="72664"/>
    <lineage>
        <taxon>Eukaryota</taxon>
        <taxon>Viridiplantae</taxon>
        <taxon>Streptophyta</taxon>
        <taxon>Embryophyta</taxon>
        <taxon>Tracheophyta</taxon>
        <taxon>Spermatophyta</taxon>
        <taxon>Magnoliopsida</taxon>
        <taxon>eudicotyledons</taxon>
        <taxon>Gunneridae</taxon>
        <taxon>Pentapetalae</taxon>
        <taxon>rosids</taxon>
        <taxon>malvids</taxon>
        <taxon>Brassicales</taxon>
        <taxon>Brassicaceae</taxon>
        <taxon>Eutremeae</taxon>
        <taxon>Eutrema</taxon>
    </lineage>
</organism>
<dbReference type="InterPro" id="IPR024768">
    <property type="entry name" value="Marf1"/>
</dbReference>
<dbReference type="AlphaFoldDB" id="V4LYV1"/>
<feature type="region of interest" description="Disordered" evidence="1">
    <location>
        <begin position="1"/>
        <end position="50"/>
    </location>
</feature>
<gene>
    <name evidence="2" type="ORF">EUTSA_v10026082mg</name>
</gene>
<evidence type="ECO:0000313" key="3">
    <source>
        <dbReference type="Proteomes" id="UP000030689"/>
    </source>
</evidence>
<accession>V4LYV1</accession>
<dbReference type="Proteomes" id="UP000030689">
    <property type="component" value="Unassembled WGS sequence"/>
</dbReference>
<evidence type="ECO:0000256" key="1">
    <source>
        <dbReference type="SAM" id="MobiDB-lite"/>
    </source>
</evidence>
<dbReference type="EMBL" id="KI517384">
    <property type="protein sequence ID" value="ESQ55875.1"/>
    <property type="molecule type" value="Genomic_DNA"/>
</dbReference>
<reference evidence="2 3" key="1">
    <citation type="journal article" date="2013" name="Front. Plant Sci.">
        <title>The Reference Genome of the Halophytic Plant Eutrema salsugineum.</title>
        <authorList>
            <person name="Yang R."/>
            <person name="Jarvis D.E."/>
            <person name="Chen H."/>
            <person name="Beilstein M.A."/>
            <person name="Grimwood J."/>
            <person name="Jenkins J."/>
            <person name="Shu S."/>
            <person name="Prochnik S."/>
            <person name="Xin M."/>
            <person name="Ma C."/>
            <person name="Schmutz J."/>
            <person name="Wing R.A."/>
            <person name="Mitchell-Olds T."/>
            <person name="Schumaker K.S."/>
            <person name="Wang X."/>
        </authorList>
    </citation>
    <scope>NUCLEOTIDE SEQUENCE [LARGE SCALE GENOMIC DNA]</scope>
</reference>
<dbReference type="Gramene" id="ESQ55875">
    <property type="protein sequence ID" value="ESQ55875"/>
    <property type="gene ID" value="EUTSA_v10026082mg"/>
</dbReference>
<dbReference type="KEGG" id="eus:EUTSA_v10026082mg"/>
<sequence>MSNPNYASSVEPMPSSHDEPMPSSHDEPMPSSHDEPMSAEISPVETKSSGSSIPVFWDLVDFPFPRGLGPVSIYQNLKTILESMGCVGDLSIMAYVDEKNLRDEWRDVAYKNAGINIVVPPQGDVNYERSRFMLLDIVLWKCKNRSYHIRPLSLLVISKQIKKHSAFLTQLILLSYASYLVTATVDPDDLVPLVPSCPVDLSPVSFEWLSTNLSKSETSQSADDHKRKSREDTARIRRSQRPKLDESS</sequence>
<keyword evidence="3" id="KW-1185">Reference proteome</keyword>
<feature type="compositionally biased region" description="Basic and acidic residues" evidence="1">
    <location>
        <begin position="222"/>
        <end position="235"/>
    </location>
</feature>
<name>V4LYV1_EUTSA</name>
<protein>
    <recommendedName>
        <fullName evidence="4">NYN domain-containing protein</fullName>
    </recommendedName>
</protein>
<evidence type="ECO:0008006" key="4">
    <source>
        <dbReference type="Google" id="ProtNLM"/>
    </source>
</evidence>
<dbReference type="OMA" id="TARDYKM"/>
<dbReference type="GO" id="GO:0010468">
    <property type="term" value="P:regulation of gene expression"/>
    <property type="evidence" value="ECO:0007669"/>
    <property type="project" value="InterPro"/>
</dbReference>